<sequence length="263" mass="29822">MARRYDTKTTIFSPEGRLYQVEYAMEAIGHAGTCLGILAKDGVLLAAERKNTNKLLDDVFLSEKIYRLHDNMACSVAGITSDANVLTNYLRQTAQKYELVYKEAMPCEQLVMQICDLKQQYTQFGGLRPFGVSILFMGWDPHYHYQLYQSDPSGNYGGWKATCVGNNHQAAISMLKQEYKDDIDLKDGLDLAVKVLHKTLDSTKLNSEKVEFATLTRKDGRTVIEVLPSGEVDLLIKKYQDEVEAKKKEKERQKAAESQTKME</sequence>
<dbReference type="CDD" id="cd03752">
    <property type="entry name" value="proteasome_alpha_type_4"/>
    <property type="match status" value="1"/>
</dbReference>
<dbReference type="InterPro" id="IPR029055">
    <property type="entry name" value="Ntn_hydrolases_N"/>
</dbReference>
<dbReference type="PROSITE" id="PS51475">
    <property type="entry name" value="PROTEASOME_ALPHA_2"/>
    <property type="match status" value="1"/>
</dbReference>
<dbReference type="SMART" id="SM00948">
    <property type="entry name" value="Proteasome_A_N"/>
    <property type="match status" value="1"/>
</dbReference>
<evidence type="ECO:0000313" key="8">
    <source>
        <dbReference type="EnsemblMetazoa" id="Aqu2.1.13160_001"/>
    </source>
</evidence>
<dbReference type="InterPro" id="IPR016050">
    <property type="entry name" value="Proteasome_bsu_CS"/>
</dbReference>
<dbReference type="EnsemblMetazoa" id="Aqu2.1.13160_001">
    <property type="protein sequence ID" value="Aqu2.1.13160_001"/>
    <property type="gene ID" value="Aqu2.1.13160"/>
</dbReference>
<keyword evidence="3 5" id="KW-0539">Nucleus</keyword>
<evidence type="ECO:0000256" key="5">
    <source>
        <dbReference type="RuleBase" id="RU000551"/>
    </source>
</evidence>
<dbReference type="eggNOG" id="KOG0178">
    <property type="taxonomic scope" value="Eukaryota"/>
</dbReference>
<dbReference type="InterPro" id="IPR001353">
    <property type="entry name" value="Proteasome_sua/b"/>
</dbReference>
<dbReference type="OMA" id="YVLNDNM"/>
<evidence type="ECO:0000256" key="3">
    <source>
        <dbReference type="ARBA" id="ARBA00023242"/>
    </source>
</evidence>
<dbReference type="GO" id="GO:0005634">
    <property type="term" value="C:nucleus"/>
    <property type="evidence" value="ECO:0007669"/>
    <property type="project" value="UniProtKB-SubCell"/>
</dbReference>
<feature type="domain" description="Proteasome alpha-type subunits" evidence="7">
    <location>
        <begin position="5"/>
        <end position="27"/>
    </location>
</feature>
<comment type="subcellular location">
    <subcellularLocation>
        <location evidence="5">Cytoplasm</location>
    </subcellularLocation>
    <subcellularLocation>
        <location evidence="5">Nucleus</location>
    </subcellularLocation>
</comment>
<dbReference type="PROSITE" id="PS00388">
    <property type="entry name" value="PROTEASOME_ALPHA_1"/>
    <property type="match status" value="1"/>
</dbReference>
<dbReference type="AlphaFoldDB" id="A0A1X7TF67"/>
<evidence type="ECO:0000313" key="9">
    <source>
        <dbReference type="Proteomes" id="UP000007879"/>
    </source>
</evidence>
<dbReference type="PROSITE" id="PS00854">
    <property type="entry name" value="PROTEASOME_BETA_1"/>
    <property type="match status" value="1"/>
</dbReference>
<keyword evidence="1 5" id="KW-0963">Cytoplasm</keyword>
<dbReference type="FunFam" id="3.60.20.10:FF:000022">
    <property type="entry name" value="Proteasome subunit alpha type"/>
    <property type="match status" value="1"/>
</dbReference>
<evidence type="ECO:0000256" key="1">
    <source>
        <dbReference type="ARBA" id="ARBA00022490"/>
    </source>
</evidence>
<dbReference type="SUPFAM" id="SSF56235">
    <property type="entry name" value="N-terminal nucleophile aminohydrolases (Ntn hydrolases)"/>
    <property type="match status" value="1"/>
</dbReference>
<feature type="region of interest" description="Disordered" evidence="6">
    <location>
        <begin position="244"/>
        <end position="263"/>
    </location>
</feature>
<dbReference type="OrthoDB" id="431557at2759"/>
<evidence type="ECO:0000256" key="4">
    <source>
        <dbReference type="PROSITE-ProRule" id="PRU00808"/>
    </source>
</evidence>
<organism evidence="8">
    <name type="scientific">Amphimedon queenslandica</name>
    <name type="common">Sponge</name>
    <dbReference type="NCBI Taxonomy" id="400682"/>
    <lineage>
        <taxon>Eukaryota</taxon>
        <taxon>Metazoa</taxon>
        <taxon>Porifera</taxon>
        <taxon>Demospongiae</taxon>
        <taxon>Heteroscleromorpha</taxon>
        <taxon>Haplosclerida</taxon>
        <taxon>Niphatidae</taxon>
        <taxon>Amphimedon</taxon>
    </lineage>
</organism>
<dbReference type="PANTHER" id="PTHR11599">
    <property type="entry name" value="PROTEASOME SUBUNIT ALPHA/BETA"/>
    <property type="match status" value="1"/>
</dbReference>
<dbReference type="EnsemblMetazoa" id="XM_003390628.3">
    <property type="protein sequence ID" value="XP_003390676.1"/>
    <property type="gene ID" value="LOC100632848"/>
</dbReference>
<dbReference type="Gene3D" id="3.60.20.10">
    <property type="entry name" value="Glutamine Phosphoribosylpyrophosphate, subunit 1, domain 1"/>
    <property type="match status" value="1"/>
</dbReference>
<proteinExistence type="inferred from homology"/>
<dbReference type="GO" id="GO:0005737">
    <property type="term" value="C:cytoplasm"/>
    <property type="evidence" value="ECO:0007669"/>
    <property type="project" value="UniProtKB-SubCell"/>
</dbReference>
<keyword evidence="2 4" id="KW-0647">Proteasome</keyword>
<comment type="similarity">
    <text evidence="4 5">Belongs to the peptidase T1A family.</text>
</comment>
<gene>
    <name evidence="8" type="primary">100632848</name>
</gene>
<dbReference type="STRING" id="400682.A0A1X7TF67"/>
<dbReference type="GO" id="GO:0019773">
    <property type="term" value="C:proteasome core complex, alpha-subunit complex"/>
    <property type="evidence" value="ECO:0007669"/>
    <property type="project" value="UniProtKB-UniRule"/>
</dbReference>
<dbReference type="Proteomes" id="UP000007879">
    <property type="component" value="Unassembled WGS sequence"/>
</dbReference>
<dbReference type="InterPro" id="IPR000426">
    <property type="entry name" value="Proteasome_asu_N"/>
</dbReference>
<dbReference type="InParanoid" id="A0A1X7TF67"/>
<comment type="subunit">
    <text evidence="5">The 26S proteasome consists of a 20S proteasome core and two 19S regulatory subunits.</text>
</comment>
<evidence type="ECO:0000256" key="6">
    <source>
        <dbReference type="SAM" id="MobiDB-lite"/>
    </source>
</evidence>
<dbReference type="KEGG" id="aqu:100632848"/>
<evidence type="ECO:0000256" key="2">
    <source>
        <dbReference type="ARBA" id="ARBA00022942"/>
    </source>
</evidence>
<dbReference type="InterPro" id="IPR050115">
    <property type="entry name" value="Proteasome_alpha"/>
</dbReference>
<name>A0A1X7TF67_AMPQE</name>
<dbReference type="InterPro" id="IPR023332">
    <property type="entry name" value="Proteasome_alpha-type"/>
</dbReference>
<accession>A0A1X7TF67</accession>
<reference evidence="8" key="2">
    <citation type="submission" date="2017-05" db="UniProtKB">
        <authorList>
            <consortium name="EnsemblMetazoa"/>
        </authorList>
    </citation>
    <scope>IDENTIFICATION</scope>
</reference>
<keyword evidence="9" id="KW-1185">Reference proteome</keyword>
<reference evidence="9" key="1">
    <citation type="journal article" date="2010" name="Nature">
        <title>The Amphimedon queenslandica genome and the evolution of animal complexity.</title>
        <authorList>
            <person name="Srivastava M."/>
            <person name="Simakov O."/>
            <person name="Chapman J."/>
            <person name="Fahey B."/>
            <person name="Gauthier M.E."/>
            <person name="Mitros T."/>
            <person name="Richards G.S."/>
            <person name="Conaco C."/>
            <person name="Dacre M."/>
            <person name="Hellsten U."/>
            <person name="Larroux C."/>
            <person name="Putnam N.H."/>
            <person name="Stanke M."/>
            <person name="Adamska M."/>
            <person name="Darling A."/>
            <person name="Degnan S.M."/>
            <person name="Oakley T.H."/>
            <person name="Plachetzki D.C."/>
            <person name="Zhai Y."/>
            <person name="Adamski M."/>
            <person name="Calcino A."/>
            <person name="Cummins S.F."/>
            <person name="Goodstein D.M."/>
            <person name="Harris C."/>
            <person name="Jackson D.J."/>
            <person name="Leys S.P."/>
            <person name="Shu S."/>
            <person name="Woodcroft B.J."/>
            <person name="Vervoort M."/>
            <person name="Kosik K.S."/>
            <person name="Manning G."/>
            <person name="Degnan B.M."/>
            <person name="Rokhsar D.S."/>
        </authorList>
    </citation>
    <scope>NUCLEOTIDE SEQUENCE [LARGE SCALE GENOMIC DNA]</scope>
</reference>
<evidence type="ECO:0000259" key="7">
    <source>
        <dbReference type="PROSITE" id="PS00388"/>
    </source>
</evidence>
<dbReference type="GO" id="GO:0006511">
    <property type="term" value="P:ubiquitin-dependent protein catabolic process"/>
    <property type="evidence" value="ECO:0007669"/>
    <property type="project" value="InterPro"/>
</dbReference>
<protein>
    <recommendedName>
        <fullName evidence="5">Proteasome subunit alpha type</fullName>
    </recommendedName>
</protein>
<dbReference type="Pfam" id="PF00227">
    <property type="entry name" value="Proteasome"/>
    <property type="match status" value="1"/>
</dbReference>
<dbReference type="Pfam" id="PF10584">
    <property type="entry name" value="Proteasome_A_N"/>
    <property type="match status" value="1"/>
</dbReference>
<dbReference type="NCBIfam" id="NF003075">
    <property type="entry name" value="PRK03996.1"/>
    <property type="match status" value="1"/>
</dbReference>